<reference evidence="2" key="1">
    <citation type="submission" date="2014-05" db="EMBL/GenBank/DDBJ databases">
        <authorList>
            <person name="Chronopoulou M."/>
        </authorList>
    </citation>
    <scope>NUCLEOTIDE SEQUENCE</scope>
    <source>
        <tissue evidence="2">Whole organism</tissue>
    </source>
</reference>
<evidence type="ECO:0000256" key="1">
    <source>
        <dbReference type="SAM" id="Phobius"/>
    </source>
</evidence>
<keyword evidence="1" id="KW-0812">Transmembrane</keyword>
<feature type="transmembrane region" description="Helical" evidence="1">
    <location>
        <begin position="15"/>
        <end position="33"/>
    </location>
</feature>
<evidence type="ECO:0000313" key="2">
    <source>
        <dbReference type="EMBL" id="CDW27092.1"/>
    </source>
</evidence>
<dbReference type="EMBL" id="HACA01009731">
    <property type="protein sequence ID" value="CDW27092.1"/>
    <property type="molecule type" value="Transcribed_RNA"/>
</dbReference>
<accession>A0A0K2TN89</accession>
<keyword evidence="1" id="KW-0472">Membrane</keyword>
<protein>
    <submittedName>
        <fullName evidence="2">Uncharacterized protein</fullName>
    </submittedName>
</protein>
<sequence>MINDMEKNISGDKHFGYIFCKIGMFLIGIYYMTCLQFQIPFINLSFTVLFYFEHLLDYSSIITKMASQISRILVLTPYIFT</sequence>
<dbReference type="AlphaFoldDB" id="A0A0K2TN89"/>
<name>A0A0K2TN89_LEPSM</name>
<proteinExistence type="predicted"/>
<organism evidence="2">
    <name type="scientific">Lepeophtheirus salmonis</name>
    <name type="common">Salmon louse</name>
    <name type="synonym">Caligus salmonis</name>
    <dbReference type="NCBI Taxonomy" id="72036"/>
    <lineage>
        <taxon>Eukaryota</taxon>
        <taxon>Metazoa</taxon>
        <taxon>Ecdysozoa</taxon>
        <taxon>Arthropoda</taxon>
        <taxon>Crustacea</taxon>
        <taxon>Multicrustacea</taxon>
        <taxon>Hexanauplia</taxon>
        <taxon>Copepoda</taxon>
        <taxon>Siphonostomatoida</taxon>
        <taxon>Caligidae</taxon>
        <taxon>Lepeophtheirus</taxon>
    </lineage>
</organism>
<keyword evidence="1" id="KW-1133">Transmembrane helix</keyword>